<proteinExistence type="predicted"/>
<feature type="domain" description="Rhodanese" evidence="2">
    <location>
        <begin position="111"/>
        <end position="217"/>
    </location>
</feature>
<dbReference type="Proteomes" id="UP001165060">
    <property type="component" value="Unassembled WGS sequence"/>
</dbReference>
<dbReference type="PANTHER" id="PTHR43268:SF7">
    <property type="entry name" value="RHODANESE DOMAIN-CONTAINING PROTEIN"/>
    <property type="match status" value="1"/>
</dbReference>
<dbReference type="InterPro" id="IPR001763">
    <property type="entry name" value="Rhodanese-like_dom"/>
</dbReference>
<reference evidence="3 4" key="1">
    <citation type="journal article" date="2023" name="Commun. Biol.">
        <title>Genome analysis of Parmales, the sister group of diatoms, reveals the evolutionary specialization of diatoms from phago-mixotrophs to photoautotrophs.</title>
        <authorList>
            <person name="Ban H."/>
            <person name="Sato S."/>
            <person name="Yoshikawa S."/>
            <person name="Yamada K."/>
            <person name="Nakamura Y."/>
            <person name="Ichinomiya M."/>
            <person name="Sato N."/>
            <person name="Blanc-Mathieu R."/>
            <person name="Endo H."/>
            <person name="Kuwata A."/>
            <person name="Ogata H."/>
        </authorList>
    </citation>
    <scope>NUCLEOTIDE SEQUENCE [LARGE SCALE GENOMIC DNA]</scope>
</reference>
<dbReference type="EMBL" id="BRYB01000297">
    <property type="protein sequence ID" value="GMI27152.1"/>
    <property type="molecule type" value="Genomic_DNA"/>
</dbReference>
<evidence type="ECO:0000259" key="2">
    <source>
        <dbReference type="PROSITE" id="PS50206"/>
    </source>
</evidence>
<dbReference type="PROSITE" id="PS50206">
    <property type="entry name" value="RHODANESE_3"/>
    <property type="match status" value="1"/>
</dbReference>
<evidence type="ECO:0000313" key="3">
    <source>
        <dbReference type="EMBL" id="GMI27152.1"/>
    </source>
</evidence>
<dbReference type="InterPro" id="IPR022111">
    <property type="entry name" value="Rhodanese_C"/>
</dbReference>
<accession>A0ABQ6MII6</accession>
<dbReference type="InterPro" id="IPR036873">
    <property type="entry name" value="Rhodanese-like_dom_sf"/>
</dbReference>
<feature type="compositionally biased region" description="Gly residues" evidence="1">
    <location>
        <begin position="235"/>
        <end position="244"/>
    </location>
</feature>
<evidence type="ECO:0000313" key="4">
    <source>
        <dbReference type="Proteomes" id="UP001165060"/>
    </source>
</evidence>
<dbReference type="PANTHER" id="PTHR43268">
    <property type="entry name" value="THIOSULFATE SULFURTRANSFERASE/RHODANESE-LIKE DOMAIN-CONTAINING PROTEIN 2"/>
    <property type="match status" value="1"/>
</dbReference>
<dbReference type="SUPFAM" id="SSF52821">
    <property type="entry name" value="Rhodanese/Cell cycle control phosphatase"/>
    <property type="match status" value="1"/>
</dbReference>
<sequence length="316" mass="33821">MLGRYRLAPTGVNAILQGPPSVLEAFQAAFVRLLQAPPYNIPAPSVDWKLGDLRPDLPLGSQSFPDLKVQKVKEIVSYLNPPASAPLPPPPDSVPVSRLSPSEWHLLLSSPSSSTVLLDVRNLYESNIGLFCAPGAKTLRPPLRKFSDFDSGYWDSIGEQLEGKDVLMYCTGGVRCDAVLPHLAAWKRSGGEGGVRSLGLLEGGICRYLEAYGVQEGEGGEGGEGTKGEASGVQEGKGGAGGNGDSRFLGKNFVFDPRRHDPQVSSSLAAIGTCVACEAPWDDYDHGGGHQDFGETRCDKCRVLILVCATWRERQG</sequence>
<dbReference type="Gene3D" id="3.30.70.100">
    <property type="match status" value="1"/>
</dbReference>
<evidence type="ECO:0000256" key="1">
    <source>
        <dbReference type="SAM" id="MobiDB-lite"/>
    </source>
</evidence>
<feature type="region of interest" description="Disordered" evidence="1">
    <location>
        <begin position="217"/>
        <end position="245"/>
    </location>
</feature>
<gene>
    <name evidence="3" type="ORF">TeGR_g8529</name>
</gene>
<organism evidence="3 4">
    <name type="scientific">Tetraparma gracilis</name>
    <dbReference type="NCBI Taxonomy" id="2962635"/>
    <lineage>
        <taxon>Eukaryota</taxon>
        <taxon>Sar</taxon>
        <taxon>Stramenopiles</taxon>
        <taxon>Ochrophyta</taxon>
        <taxon>Bolidophyceae</taxon>
        <taxon>Parmales</taxon>
        <taxon>Triparmaceae</taxon>
        <taxon>Tetraparma</taxon>
    </lineage>
</organism>
<dbReference type="InterPro" id="IPR020936">
    <property type="entry name" value="TrhO"/>
</dbReference>
<protein>
    <recommendedName>
        <fullName evidence="2">Rhodanese domain-containing protein</fullName>
    </recommendedName>
</protein>
<dbReference type="Pfam" id="PF12368">
    <property type="entry name" value="Rhodanese_C"/>
    <property type="match status" value="1"/>
</dbReference>
<keyword evidence="4" id="KW-1185">Reference proteome</keyword>
<comment type="caution">
    <text evidence="3">The sequence shown here is derived from an EMBL/GenBank/DDBJ whole genome shotgun (WGS) entry which is preliminary data.</text>
</comment>
<dbReference type="Gene3D" id="3.40.250.10">
    <property type="entry name" value="Rhodanese-like domain"/>
    <property type="match status" value="1"/>
</dbReference>
<name>A0ABQ6MII6_9STRA</name>